<gene>
    <name evidence="6" type="ORF">GA0070620_2382</name>
</gene>
<dbReference type="SUPFAM" id="SSF46689">
    <property type="entry name" value="Homeodomain-like"/>
    <property type="match status" value="1"/>
</dbReference>
<organism evidence="6 7">
    <name type="scientific">Micromonospora krabiensis</name>
    <dbReference type="NCBI Taxonomy" id="307121"/>
    <lineage>
        <taxon>Bacteria</taxon>
        <taxon>Bacillati</taxon>
        <taxon>Actinomycetota</taxon>
        <taxon>Actinomycetes</taxon>
        <taxon>Micromonosporales</taxon>
        <taxon>Micromonosporaceae</taxon>
        <taxon>Micromonospora</taxon>
    </lineage>
</organism>
<name>A0A1C3N2U5_9ACTN</name>
<feature type="domain" description="HTH tetR-type" evidence="5">
    <location>
        <begin position="19"/>
        <end position="79"/>
    </location>
</feature>
<dbReference type="Gene3D" id="1.10.10.60">
    <property type="entry name" value="Homeodomain-like"/>
    <property type="match status" value="1"/>
</dbReference>
<dbReference type="PANTHER" id="PTHR30055">
    <property type="entry name" value="HTH-TYPE TRANSCRIPTIONAL REGULATOR RUTR"/>
    <property type="match status" value="1"/>
</dbReference>
<dbReference type="PANTHER" id="PTHR30055:SF238">
    <property type="entry name" value="MYCOFACTOCIN BIOSYNTHESIS TRANSCRIPTIONAL REGULATOR MFTR-RELATED"/>
    <property type="match status" value="1"/>
</dbReference>
<dbReference type="PROSITE" id="PS50977">
    <property type="entry name" value="HTH_TETR_2"/>
    <property type="match status" value="1"/>
</dbReference>
<dbReference type="InterPro" id="IPR023772">
    <property type="entry name" value="DNA-bd_HTH_TetR-type_CS"/>
</dbReference>
<dbReference type="InterPro" id="IPR041347">
    <property type="entry name" value="MftR_C"/>
</dbReference>
<keyword evidence="3" id="KW-0804">Transcription</keyword>
<dbReference type="STRING" id="307121.GA0070620_2382"/>
<dbReference type="Pfam" id="PF00440">
    <property type="entry name" value="TetR_N"/>
    <property type="match status" value="1"/>
</dbReference>
<dbReference type="PROSITE" id="PS01081">
    <property type="entry name" value="HTH_TETR_1"/>
    <property type="match status" value="1"/>
</dbReference>
<evidence type="ECO:0000256" key="2">
    <source>
        <dbReference type="ARBA" id="ARBA00023125"/>
    </source>
</evidence>
<dbReference type="Pfam" id="PF17754">
    <property type="entry name" value="TetR_C_14"/>
    <property type="match status" value="1"/>
</dbReference>
<dbReference type="AlphaFoldDB" id="A0A1C3N2U5"/>
<dbReference type="PATRIC" id="fig|307121.4.peg.2443"/>
<evidence type="ECO:0000256" key="4">
    <source>
        <dbReference type="PROSITE-ProRule" id="PRU00335"/>
    </source>
</evidence>
<evidence type="ECO:0000256" key="3">
    <source>
        <dbReference type="ARBA" id="ARBA00023163"/>
    </source>
</evidence>
<dbReference type="GO" id="GO:0003700">
    <property type="term" value="F:DNA-binding transcription factor activity"/>
    <property type="evidence" value="ECO:0007669"/>
    <property type="project" value="TreeGrafter"/>
</dbReference>
<evidence type="ECO:0000259" key="5">
    <source>
        <dbReference type="PROSITE" id="PS50977"/>
    </source>
</evidence>
<dbReference type="EMBL" id="LT598496">
    <property type="protein sequence ID" value="SBV26885.1"/>
    <property type="molecule type" value="Genomic_DNA"/>
</dbReference>
<sequence>MTVASASPATGGLRDRKKLQTRRALATAALRLVAERGLDHVTVDEISAAAGVSSRTFFNYFPSKDDALIGDQGLDGARFVARFESVPPETPALTAIRTALADVIEEMQADRELWLLRMDVITRNPALLPRLASVGAETERAMTEVIAARVGVPPDHGFPSLLTAVTGAALRTAMVRWAAAGGARSLPDLVGEAFDALAAGLPDPGPTPLHQSRTTS</sequence>
<reference evidence="7" key="1">
    <citation type="submission" date="2016-06" db="EMBL/GenBank/DDBJ databases">
        <authorList>
            <person name="Varghese N."/>
        </authorList>
    </citation>
    <scope>NUCLEOTIDE SEQUENCE [LARGE SCALE GENOMIC DNA]</scope>
    <source>
        <strain evidence="7">DSM 45344</strain>
    </source>
</reference>
<protein>
    <submittedName>
        <fullName evidence="6">Transcriptional regulator, TetR family</fullName>
    </submittedName>
</protein>
<accession>A0A1C3N2U5</accession>
<dbReference type="InterPro" id="IPR009057">
    <property type="entry name" value="Homeodomain-like_sf"/>
</dbReference>
<evidence type="ECO:0000313" key="7">
    <source>
        <dbReference type="Proteomes" id="UP000199393"/>
    </source>
</evidence>
<feature type="DNA-binding region" description="H-T-H motif" evidence="4">
    <location>
        <begin position="42"/>
        <end position="61"/>
    </location>
</feature>
<dbReference type="PRINTS" id="PR00455">
    <property type="entry name" value="HTHTETR"/>
</dbReference>
<dbReference type="RefSeq" id="WP_091590027.1">
    <property type="nucleotide sequence ID" value="NZ_JBHRWG010000003.1"/>
</dbReference>
<proteinExistence type="predicted"/>
<dbReference type="InterPro" id="IPR001647">
    <property type="entry name" value="HTH_TetR"/>
</dbReference>
<dbReference type="GO" id="GO:0000976">
    <property type="term" value="F:transcription cis-regulatory region binding"/>
    <property type="evidence" value="ECO:0007669"/>
    <property type="project" value="TreeGrafter"/>
</dbReference>
<keyword evidence="7" id="KW-1185">Reference proteome</keyword>
<keyword evidence="1" id="KW-0805">Transcription regulation</keyword>
<dbReference type="Gene3D" id="1.10.357.10">
    <property type="entry name" value="Tetracycline Repressor, domain 2"/>
    <property type="match status" value="1"/>
</dbReference>
<dbReference type="InterPro" id="IPR050109">
    <property type="entry name" value="HTH-type_TetR-like_transc_reg"/>
</dbReference>
<evidence type="ECO:0000256" key="1">
    <source>
        <dbReference type="ARBA" id="ARBA00023015"/>
    </source>
</evidence>
<evidence type="ECO:0000313" key="6">
    <source>
        <dbReference type="EMBL" id="SBV26885.1"/>
    </source>
</evidence>
<dbReference type="OrthoDB" id="8688418at2"/>
<dbReference type="Proteomes" id="UP000199393">
    <property type="component" value="Chromosome I"/>
</dbReference>
<keyword evidence="2 4" id="KW-0238">DNA-binding</keyword>